<dbReference type="EMBL" id="JAKWFO010000005">
    <property type="protein sequence ID" value="KAI9636809.1"/>
    <property type="molecule type" value="Genomic_DNA"/>
</dbReference>
<dbReference type="AlphaFoldDB" id="A0AA38LWN0"/>
<name>A0AA38LWN0_9TREE</name>
<evidence type="ECO:0000313" key="2">
    <source>
        <dbReference type="Proteomes" id="UP001164286"/>
    </source>
</evidence>
<evidence type="ECO:0000313" key="1">
    <source>
        <dbReference type="EMBL" id="KAI9636809.1"/>
    </source>
</evidence>
<protein>
    <submittedName>
        <fullName evidence="1">Uncharacterized protein</fullName>
    </submittedName>
</protein>
<proteinExistence type="predicted"/>
<gene>
    <name evidence="1" type="ORF">MKK02DRAFT_33918</name>
</gene>
<reference evidence="1" key="1">
    <citation type="journal article" date="2022" name="G3 (Bethesda)">
        <title>High quality genome of the basidiomycete yeast Dioszegia hungarica PDD-24b-2 isolated from cloud water.</title>
        <authorList>
            <person name="Jarrige D."/>
            <person name="Haridas S."/>
            <person name="Bleykasten-Grosshans C."/>
            <person name="Joly M."/>
            <person name="Nadalig T."/>
            <person name="Sancelme M."/>
            <person name="Vuilleumier S."/>
            <person name="Grigoriev I.V."/>
            <person name="Amato P."/>
            <person name="Bringel F."/>
        </authorList>
    </citation>
    <scope>NUCLEOTIDE SEQUENCE</scope>
    <source>
        <strain evidence="1">PDD-24b-2</strain>
    </source>
</reference>
<organism evidence="1 2">
    <name type="scientific">Dioszegia hungarica</name>
    <dbReference type="NCBI Taxonomy" id="4972"/>
    <lineage>
        <taxon>Eukaryota</taxon>
        <taxon>Fungi</taxon>
        <taxon>Dikarya</taxon>
        <taxon>Basidiomycota</taxon>
        <taxon>Agaricomycotina</taxon>
        <taxon>Tremellomycetes</taxon>
        <taxon>Tremellales</taxon>
        <taxon>Bulleribasidiaceae</taxon>
        <taxon>Dioszegia</taxon>
    </lineage>
</organism>
<dbReference type="RefSeq" id="XP_052946586.1">
    <property type="nucleotide sequence ID" value="XM_053088814.1"/>
</dbReference>
<dbReference type="Proteomes" id="UP001164286">
    <property type="component" value="Unassembled WGS sequence"/>
</dbReference>
<sequence length="576" mass="65048">MLDKPKDAMGELLDLSILKFFGNLAVACEEEERRGGSHEDVMKRMRSLPKDKEFEQRVFDTHALKNQFGYVDEDISQKVSSILGDDEERPTADLTQDQRQHELDQYRQLLFSSSNPDPANPPTPGSFDSLTPHIWSRIVSFLVPPKPKALSGMTKREYSYLANHPDVDLKKMYTNMPDEGEPGTITRRDIRANDLAVLMRVSIPFNFHAARYLYKDVICDDLPGLICHLDFPPVHPQIESKNQLLRRIRTLRLEYGQKEDGTSYLDIMVEPLHYRNMGILNRAVDTIYQGLGEALRISRSLTMLQGSKTRFPALTHLAVCSVFGGHESLWDGVTYRDNGFVFCDNGRGDGTQPPVADLVLMCQQSAMLIFRASPLLHYCQRTAFGPFALPAAFDWDDSFPATHSKKYPGARNLKGLPNTAFPPAASIPLFTSHVRCIVNVSIRASPKYPTRWLLENSDRKEYTTNYLVHNFMCKVDDLHATILDAGFEGYAVDIDAYISSHRYTPGGLPRQWPADAKSILKSKNSAEGVVLDKIRKRIVKRDREAGLPDNEGISSWRPSTESPKCEACGWEFEDAA</sequence>
<comment type="caution">
    <text evidence="1">The sequence shown here is derived from an EMBL/GenBank/DDBJ whole genome shotgun (WGS) entry which is preliminary data.</text>
</comment>
<keyword evidence="2" id="KW-1185">Reference proteome</keyword>
<accession>A0AA38LWN0</accession>
<dbReference type="GeneID" id="77728019"/>